<sequence length="324" mass="36894">MEETLSEVMRSLPPGFRFHATDEELLIFYLKPKILGRPDEPYYDIIPEIDVCEIEPWQLPAMCDPMFNRKELFFYCRVKRKYSNSRRSDRTTGAGYWKVTGKERAIMSEDTNEQIGIKKTLVFYIGRVPKGKRTNWVMHEYHLNSKCLGDNHGEGEMLPYVACRIKNKKDKKLMMGHAPAISPEGYSSGPYTCTSDVSDPPGNQEGDLPSLCNTPNNEVADVQPEMALTVRKSMESLTQDDYVSDHNIAPTYQPQAVYAQPEMSLEELMDLLPPLETENDHVSDYINTPVYQPQPGEVEGLSPYFDYGYMPSPCSNFGLGWANV</sequence>
<evidence type="ECO:0000256" key="2">
    <source>
        <dbReference type="ARBA" id="ARBA00023125"/>
    </source>
</evidence>
<proteinExistence type="predicted"/>
<keyword evidence="3" id="KW-0804">Transcription</keyword>
<evidence type="ECO:0000313" key="7">
    <source>
        <dbReference type="RefSeq" id="XP_030513832.1"/>
    </source>
</evidence>
<dbReference type="OrthoDB" id="1643205at2759"/>
<dbReference type="PROSITE" id="PS51005">
    <property type="entry name" value="NAC"/>
    <property type="match status" value="1"/>
</dbReference>
<dbReference type="RefSeq" id="XP_030513832.1">
    <property type="nucleotide sequence ID" value="XM_030657972.2"/>
</dbReference>
<dbReference type="AlphaFoldDB" id="A0A8B8MUS1"/>
<keyword evidence="2" id="KW-0238">DNA-binding</keyword>
<dbReference type="PANTHER" id="PTHR31744">
    <property type="entry name" value="PROTEIN CUP-SHAPED COTYLEDON 2-RELATED"/>
    <property type="match status" value="1"/>
</dbReference>
<evidence type="ECO:0000256" key="4">
    <source>
        <dbReference type="ARBA" id="ARBA00023242"/>
    </source>
</evidence>
<evidence type="ECO:0000313" key="6">
    <source>
        <dbReference type="Proteomes" id="UP000827889"/>
    </source>
</evidence>
<protein>
    <submittedName>
        <fullName evidence="7">Protein NTM1-like 9</fullName>
    </submittedName>
</protein>
<keyword evidence="6" id="KW-1185">Reference proteome</keyword>
<organism evidence="6 7">
    <name type="scientific">Rhodamnia argentea</name>
    <dbReference type="NCBI Taxonomy" id="178133"/>
    <lineage>
        <taxon>Eukaryota</taxon>
        <taxon>Viridiplantae</taxon>
        <taxon>Streptophyta</taxon>
        <taxon>Embryophyta</taxon>
        <taxon>Tracheophyta</taxon>
        <taxon>Spermatophyta</taxon>
        <taxon>Magnoliopsida</taxon>
        <taxon>eudicotyledons</taxon>
        <taxon>Gunneridae</taxon>
        <taxon>Pentapetalae</taxon>
        <taxon>rosids</taxon>
        <taxon>malvids</taxon>
        <taxon>Myrtales</taxon>
        <taxon>Myrtaceae</taxon>
        <taxon>Myrtoideae</taxon>
        <taxon>Myrteae</taxon>
        <taxon>Australasian group</taxon>
        <taxon>Rhodamnia</taxon>
    </lineage>
</organism>
<keyword evidence="1" id="KW-0805">Transcription regulation</keyword>
<dbReference type="InterPro" id="IPR036093">
    <property type="entry name" value="NAC_dom_sf"/>
</dbReference>
<gene>
    <name evidence="7" type="primary">LOC115727705</name>
</gene>
<dbReference type="PANTHER" id="PTHR31744:SF210">
    <property type="entry name" value="NAC DOMAIN-CONTAINING PROTEIN 86-LIKE"/>
    <property type="match status" value="1"/>
</dbReference>
<dbReference type="Pfam" id="PF02365">
    <property type="entry name" value="NAM"/>
    <property type="match status" value="1"/>
</dbReference>
<name>A0A8B8MUS1_9MYRT</name>
<dbReference type="GeneID" id="115727705"/>
<evidence type="ECO:0000256" key="3">
    <source>
        <dbReference type="ARBA" id="ARBA00023163"/>
    </source>
</evidence>
<keyword evidence="4" id="KW-0539">Nucleus</keyword>
<dbReference type="Proteomes" id="UP000827889">
    <property type="component" value="Chromosome 11"/>
</dbReference>
<evidence type="ECO:0000259" key="5">
    <source>
        <dbReference type="PROSITE" id="PS51005"/>
    </source>
</evidence>
<reference evidence="7" key="1">
    <citation type="submission" date="2025-08" db="UniProtKB">
        <authorList>
            <consortium name="RefSeq"/>
        </authorList>
    </citation>
    <scope>IDENTIFICATION</scope>
    <source>
        <tissue evidence="7">Leaf</tissue>
    </source>
</reference>
<dbReference type="InterPro" id="IPR003441">
    <property type="entry name" value="NAC-dom"/>
</dbReference>
<dbReference type="GO" id="GO:0003677">
    <property type="term" value="F:DNA binding"/>
    <property type="evidence" value="ECO:0007669"/>
    <property type="project" value="UniProtKB-KW"/>
</dbReference>
<dbReference type="GO" id="GO:0006355">
    <property type="term" value="P:regulation of DNA-templated transcription"/>
    <property type="evidence" value="ECO:0007669"/>
    <property type="project" value="InterPro"/>
</dbReference>
<evidence type="ECO:0000256" key="1">
    <source>
        <dbReference type="ARBA" id="ARBA00023015"/>
    </source>
</evidence>
<dbReference type="Gene3D" id="2.170.150.80">
    <property type="entry name" value="NAC domain"/>
    <property type="match status" value="1"/>
</dbReference>
<dbReference type="SUPFAM" id="SSF101941">
    <property type="entry name" value="NAC domain"/>
    <property type="match status" value="1"/>
</dbReference>
<accession>A0A8B8MUS1</accession>
<dbReference type="KEGG" id="rarg:115727705"/>
<feature type="domain" description="NAC" evidence="5">
    <location>
        <begin position="12"/>
        <end position="168"/>
    </location>
</feature>